<accession>A0ACB5RCJ9</accession>
<dbReference type="Proteomes" id="UP001058074">
    <property type="component" value="Unassembled WGS sequence"/>
</dbReference>
<organism evidence="1 2">
    <name type="scientific">Inconstantimicrobium mannanitabidum</name>
    <dbReference type="NCBI Taxonomy" id="1604901"/>
    <lineage>
        <taxon>Bacteria</taxon>
        <taxon>Bacillati</taxon>
        <taxon>Bacillota</taxon>
        <taxon>Clostridia</taxon>
        <taxon>Eubacteriales</taxon>
        <taxon>Clostridiaceae</taxon>
        <taxon>Inconstantimicrobium</taxon>
    </lineage>
</organism>
<evidence type="ECO:0000313" key="2">
    <source>
        <dbReference type="Proteomes" id="UP001058074"/>
    </source>
</evidence>
<evidence type="ECO:0000313" key="1">
    <source>
        <dbReference type="EMBL" id="GKX66816.1"/>
    </source>
</evidence>
<sequence length="629" mass="70743">MKKNKLIKKIALGMTLAMCATSLFGCGQTGSNKPTDNSQIENKIISIKTKLTNAKIDGEKLDGTGKTLTTMVSFTPPPATHGNPAVNGGPDWSMVPLIYDYLCDYSAQPEKTFKPSLLDSYKFENKVLTLNLKKDLKWSDGSPLNADDIMNDIFVNMTVNKVAYYAESITKKDDTTIEIKYAKDSTLMLDYLLKFEVKYSKKEYGKWGSQFQKVFETMREKDDKGGYKFTKDGDKKQSEINNDMYKYLPDLTKILCSGPFVPEKVTSSEIIFKKNPYYRINVPIEKVRGIRPTSTESTAVAIMNKDYTIENMGLSPDLAQKVVEKNSDTIRQVEAPEYSELGFAFNVNKAPTNNLAVRKAIAYIIDKKQIAPVSEPGMRLGDEYAVGLPPTVRDKYLDKTYLNTLENYTMDKDKAKKLLESAGWKKQGNKWVDANGQSPEIKIAGVGEYPAYVIMGEAAANMLKDFGLNATFTPKEAAAYNDYSMSGDAQMVISGFGSPSSTQHPFEAYDGIWWYGKMNNIKFPTSGGLVFKDEKTNEDFKYSEKETELFDAATAAEITEKTKAFAKFFNDNMWYIPVTEKFVITRIYDPKLSLAEAQTGKEIKDFYWGAMLNVSIGKMIRGEKIYFVK</sequence>
<keyword evidence="2" id="KW-1185">Reference proteome</keyword>
<reference evidence="1" key="1">
    <citation type="journal article" date="2025" name="Int. J. Syst. Evol. Microbiol.">
        <title>Inconstantimicrobium mannanitabidum sp. nov., a novel member of the family Clostridiaceae isolated from anoxic soil under the treatment of reductive soil disinfestation.</title>
        <authorList>
            <person name="Ueki A."/>
            <person name="Tonouchi A."/>
            <person name="Honma S."/>
            <person name="Kaku N."/>
            <person name="Ueki K."/>
        </authorList>
    </citation>
    <scope>NUCLEOTIDE SEQUENCE</scope>
    <source>
        <strain evidence="1">TW13</strain>
    </source>
</reference>
<protein>
    <submittedName>
        <fullName evidence="1">Peptide ABC transporter substrate-binding protein</fullName>
    </submittedName>
</protein>
<dbReference type="EMBL" id="BROD01000001">
    <property type="protein sequence ID" value="GKX66816.1"/>
    <property type="molecule type" value="Genomic_DNA"/>
</dbReference>
<name>A0ACB5RCJ9_9CLOT</name>
<gene>
    <name evidence="1" type="ORF">rsdtw13_20740</name>
</gene>
<proteinExistence type="predicted"/>
<comment type="caution">
    <text evidence="1">The sequence shown here is derived from an EMBL/GenBank/DDBJ whole genome shotgun (WGS) entry which is preliminary data.</text>
</comment>